<feature type="non-terminal residue" evidence="1">
    <location>
        <position position="93"/>
    </location>
</feature>
<organism evidence="1 2">
    <name type="scientific">Acaulospora colombiana</name>
    <dbReference type="NCBI Taxonomy" id="27376"/>
    <lineage>
        <taxon>Eukaryota</taxon>
        <taxon>Fungi</taxon>
        <taxon>Fungi incertae sedis</taxon>
        <taxon>Mucoromycota</taxon>
        <taxon>Glomeromycotina</taxon>
        <taxon>Glomeromycetes</taxon>
        <taxon>Diversisporales</taxon>
        <taxon>Acaulosporaceae</taxon>
        <taxon>Acaulospora</taxon>
    </lineage>
</organism>
<dbReference type="Proteomes" id="UP000789525">
    <property type="component" value="Unassembled WGS sequence"/>
</dbReference>
<gene>
    <name evidence="1" type="ORF">ACOLOM_LOCUS12027</name>
</gene>
<name>A0ACA9Q6C5_9GLOM</name>
<dbReference type="EMBL" id="CAJVPT010046560">
    <property type="protein sequence ID" value="CAG8738341.1"/>
    <property type="molecule type" value="Genomic_DNA"/>
</dbReference>
<accession>A0ACA9Q6C5</accession>
<proteinExistence type="predicted"/>
<comment type="caution">
    <text evidence="1">The sequence shown here is derived from an EMBL/GenBank/DDBJ whole genome shotgun (WGS) entry which is preliminary data.</text>
</comment>
<keyword evidence="2" id="KW-1185">Reference proteome</keyword>
<evidence type="ECO:0000313" key="2">
    <source>
        <dbReference type="Proteomes" id="UP000789525"/>
    </source>
</evidence>
<reference evidence="1" key="1">
    <citation type="submission" date="2021-06" db="EMBL/GenBank/DDBJ databases">
        <authorList>
            <person name="Kallberg Y."/>
            <person name="Tangrot J."/>
            <person name="Rosling A."/>
        </authorList>
    </citation>
    <scope>NUCLEOTIDE SEQUENCE</scope>
    <source>
        <strain evidence="1">CL356</strain>
    </source>
</reference>
<evidence type="ECO:0000313" key="1">
    <source>
        <dbReference type="EMBL" id="CAG8738341.1"/>
    </source>
</evidence>
<sequence length="93" mass="10045">MCKVGLPLVPHREPPGQPLSFSFGTIISQNLRLVTTIQELALFQPQSALTLAQISPAISSCNRIDKSKVSSCQESNHCGGTWLKASKDPRLVA</sequence>
<protein>
    <submittedName>
        <fullName evidence="1">5863_t:CDS:1</fullName>
    </submittedName>
</protein>